<comment type="catalytic activity">
    <reaction evidence="10">
        <text>tRNA(Met) + L-methionine + ATP = L-methionyl-tRNA(Met) + AMP + diphosphate</text>
        <dbReference type="Rhea" id="RHEA:13481"/>
        <dbReference type="Rhea" id="RHEA-COMP:9667"/>
        <dbReference type="Rhea" id="RHEA-COMP:9698"/>
        <dbReference type="ChEBI" id="CHEBI:30616"/>
        <dbReference type="ChEBI" id="CHEBI:33019"/>
        <dbReference type="ChEBI" id="CHEBI:57844"/>
        <dbReference type="ChEBI" id="CHEBI:78442"/>
        <dbReference type="ChEBI" id="CHEBI:78530"/>
        <dbReference type="ChEBI" id="CHEBI:456215"/>
        <dbReference type="EC" id="6.1.1.10"/>
    </reaction>
</comment>
<dbReference type="Gene3D" id="2.20.28.20">
    <property type="entry name" value="Methionyl-tRNA synthetase, Zn-domain"/>
    <property type="match status" value="1"/>
</dbReference>
<evidence type="ECO:0000256" key="1">
    <source>
        <dbReference type="ARBA" id="ARBA00004496"/>
    </source>
</evidence>
<dbReference type="SUPFAM" id="SSF57770">
    <property type="entry name" value="Methionyl-tRNA synthetase (MetRS), Zn-domain"/>
    <property type="match status" value="1"/>
</dbReference>
<keyword evidence="3" id="KW-0963">Cytoplasm</keyword>
<dbReference type="EMBL" id="UINC01004403">
    <property type="protein sequence ID" value="SVA14073.1"/>
    <property type="molecule type" value="Genomic_DNA"/>
</dbReference>
<reference evidence="13" key="1">
    <citation type="submission" date="2018-05" db="EMBL/GenBank/DDBJ databases">
        <authorList>
            <person name="Lanie J.A."/>
            <person name="Ng W.-L."/>
            <person name="Kazmierczak K.M."/>
            <person name="Andrzejewski T.M."/>
            <person name="Davidsen T.M."/>
            <person name="Wayne K.J."/>
            <person name="Tettelin H."/>
            <person name="Glass J.I."/>
            <person name="Rusch D."/>
            <person name="Podicherti R."/>
            <person name="Tsui H.-C.T."/>
            <person name="Winkler M.E."/>
        </authorList>
    </citation>
    <scope>NUCLEOTIDE SEQUENCE</scope>
</reference>
<dbReference type="PRINTS" id="PR01041">
    <property type="entry name" value="TRNASYNTHMET"/>
</dbReference>
<sequence length="556" mass="63378">MPENILVCVAWPYANGSIHLGHVAGAYLPADIFARYHRIKGNNVIMVSGSDAHGTPVTITAENEGVSPEEVAKKYQNEFLNDWDGLGINWDLFTTTHTQNHFDITQDIFLRLHEKGFIYKDTMSQPFCEEHNRFLADRYVEGICPNCNSNGARGDQCDGCGNTLDPKDLIAIKHKGCESTLIFRDTEHFFLKLSAFEKDLINWVTEKTHWKPNVKNFTLGFLEGGLIDRAITRDITWGIPIPLEGYEDKRIYVWFEAVIGYLSASIEWASQTDNPDQWKNYWKEDSKPYYFMGKDNIPFHTVIWPAMLMGYGGLNLPHDVPANEYVNMEERQMSTSRNWVVNLKDYLERYDPDPLRFSLASIMPETSDSNFSWSEYVRRNNDELVATFGNLVHRVLSMTTRYFDGVVPQPKGKDNLDNSLIEKANKTLLLVATELENCRFRRALEHSMSLAQEANRYLDAKAPWSAAKNDPDSAGNTLYHCLNTINCLKTTLSPILPFSVEKLHSMLGFEGTATDNGWNWQPDEVSEGRKLGEPKALFIKLEDSVIDEEVSRLGIT</sequence>
<name>A0A381TJC1_9ZZZZ</name>
<keyword evidence="7" id="KW-0648">Protein biosynthesis</keyword>
<proteinExistence type="inferred from homology"/>
<dbReference type="EC" id="6.1.1.10" evidence="2"/>
<dbReference type="InterPro" id="IPR015413">
    <property type="entry name" value="Methionyl/Leucyl_tRNA_Synth"/>
</dbReference>
<dbReference type="GO" id="GO:0005829">
    <property type="term" value="C:cytosol"/>
    <property type="evidence" value="ECO:0007669"/>
    <property type="project" value="TreeGrafter"/>
</dbReference>
<dbReference type="SUPFAM" id="SSF52374">
    <property type="entry name" value="Nucleotidylyl transferase"/>
    <property type="match status" value="1"/>
</dbReference>
<dbReference type="Gene3D" id="3.40.50.620">
    <property type="entry name" value="HUPs"/>
    <property type="match status" value="1"/>
</dbReference>
<dbReference type="InterPro" id="IPR033911">
    <property type="entry name" value="MetRS_core"/>
</dbReference>
<dbReference type="FunFam" id="2.20.28.20:FF:000001">
    <property type="entry name" value="Methionine--tRNA ligase"/>
    <property type="match status" value="1"/>
</dbReference>
<dbReference type="InterPro" id="IPR001412">
    <property type="entry name" value="aa-tRNA-synth_I_CS"/>
</dbReference>
<dbReference type="GO" id="GO:0006431">
    <property type="term" value="P:methionyl-tRNA aminoacylation"/>
    <property type="evidence" value="ECO:0007669"/>
    <property type="project" value="InterPro"/>
</dbReference>
<gene>
    <name evidence="13" type="ORF">METZ01_LOCUS66927</name>
</gene>
<dbReference type="NCBIfam" id="NF001100">
    <property type="entry name" value="PRK00133.1"/>
    <property type="match status" value="1"/>
</dbReference>
<evidence type="ECO:0000256" key="5">
    <source>
        <dbReference type="ARBA" id="ARBA00022741"/>
    </source>
</evidence>
<dbReference type="PANTHER" id="PTHR45765">
    <property type="entry name" value="METHIONINE--TRNA LIGASE"/>
    <property type="match status" value="1"/>
</dbReference>
<dbReference type="InterPro" id="IPR041872">
    <property type="entry name" value="Anticodon_Met"/>
</dbReference>
<feature type="domain" description="Methionyl-tRNA synthetase anticodon-binding" evidence="12">
    <location>
        <begin position="407"/>
        <end position="548"/>
    </location>
</feature>
<dbReference type="InterPro" id="IPR029038">
    <property type="entry name" value="MetRS_Zn"/>
</dbReference>
<dbReference type="NCBIfam" id="TIGR00398">
    <property type="entry name" value="metG"/>
    <property type="match status" value="1"/>
</dbReference>
<dbReference type="GO" id="GO:0004825">
    <property type="term" value="F:methionine-tRNA ligase activity"/>
    <property type="evidence" value="ECO:0007669"/>
    <property type="project" value="UniProtKB-EC"/>
</dbReference>
<dbReference type="GO" id="GO:0005524">
    <property type="term" value="F:ATP binding"/>
    <property type="evidence" value="ECO:0007669"/>
    <property type="project" value="UniProtKB-KW"/>
</dbReference>
<keyword evidence="5" id="KW-0547">Nucleotide-binding</keyword>
<dbReference type="CDD" id="cd07957">
    <property type="entry name" value="Anticodon_Ia_Met"/>
    <property type="match status" value="1"/>
</dbReference>
<dbReference type="SUPFAM" id="SSF47323">
    <property type="entry name" value="Anticodon-binding domain of a subclass of class I aminoacyl-tRNA synthetases"/>
    <property type="match status" value="1"/>
</dbReference>
<dbReference type="CDD" id="cd00814">
    <property type="entry name" value="MetRS_core"/>
    <property type="match status" value="1"/>
</dbReference>
<evidence type="ECO:0000256" key="2">
    <source>
        <dbReference type="ARBA" id="ARBA00012838"/>
    </source>
</evidence>
<organism evidence="13">
    <name type="scientific">marine metagenome</name>
    <dbReference type="NCBI Taxonomy" id="408172"/>
    <lineage>
        <taxon>unclassified sequences</taxon>
        <taxon>metagenomes</taxon>
        <taxon>ecological metagenomes</taxon>
    </lineage>
</organism>
<dbReference type="InterPro" id="IPR009080">
    <property type="entry name" value="tRNAsynth_Ia_anticodon-bd"/>
</dbReference>
<comment type="subcellular location">
    <subcellularLocation>
        <location evidence="1">Cytoplasm</location>
    </subcellularLocation>
</comment>
<dbReference type="HAMAP" id="MF_00098">
    <property type="entry name" value="Met_tRNA_synth_type1"/>
    <property type="match status" value="1"/>
</dbReference>
<evidence type="ECO:0000256" key="3">
    <source>
        <dbReference type="ARBA" id="ARBA00022490"/>
    </source>
</evidence>
<evidence type="ECO:0000256" key="4">
    <source>
        <dbReference type="ARBA" id="ARBA00022598"/>
    </source>
</evidence>
<dbReference type="PROSITE" id="PS00178">
    <property type="entry name" value="AA_TRNA_LIGASE_I"/>
    <property type="match status" value="1"/>
</dbReference>
<dbReference type="InterPro" id="IPR014758">
    <property type="entry name" value="Met-tRNA_synth"/>
</dbReference>
<keyword evidence="8" id="KW-0030">Aminoacyl-tRNA synthetase</keyword>
<evidence type="ECO:0000256" key="7">
    <source>
        <dbReference type="ARBA" id="ARBA00022917"/>
    </source>
</evidence>
<evidence type="ECO:0000256" key="9">
    <source>
        <dbReference type="ARBA" id="ARBA00030904"/>
    </source>
</evidence>
<dbReference type="PANTHER" id="PTHR45765:SF1">
    <property type="entry name" value="METHIONINE--TRNA LIGASE, CYTOPLASMIC"/>
    <property type="match status" value="1"/>
</dbReference>
<evidence type="ECO:0000256" key="8">
    <source>
        <dbReference type="ARBA" id="ARBA00023146"/>
    </source>
</evidence>
<feature type="domain" description="Methionyl/Leucyl tRNA synthetase" evidence="11">
    <location>
        <begin position="5"/>
        <end position="396"/>
    </location>
</feature>
<keyword evidence="6" id="KW-0067">ATP-binding</keyword>
<dbReference type="AlphaFoldDB" id="A0A381TJC1"/>
<dbReference type="InterPro" id="IPR023458">
    <property type="entry name" value="Met-tRNA_ligase_1"/>
</dbReference>
<accession>A0A381TJC1</accession>
<evidence type="ECO:0000256" key="10">
    <source>
        <dbReference type="ARBA" id="ARBA00047364"/>
    </source>
</evidence>
<protein>
    <recommendedName>
        <fullName evidence="2">methionine--tRNA ligase</fullName>
        <ecNumber evidence="2">6.1.1.10</ecNumber>
    </recommendedName>
    <alternativeName>
        <fullName evidence="9">Methionyl-tRNA synthetase</fullName>
    </alternativeName>
</protein>
<dbReference type="Gene3D" id="1.10.730.10">
    <property type="entry name" value="Isoleucyl-tRNA Synthetase, Domain 1"/>
    <property type="match status" value="1"/>
</dbReference>
<dbReference type="Pfam" id="PF09334">
    <property type="entry name" value="tRNA-synt_1g"/>
    <property type="match status" value="1"/>
</dbReference>
<evidence type="ECO:0000313" key="13">
    <source>
        <dbReference type="EMBL" id="SVA14073.1"/>
    </source>
</evidence>
<evidence type="ECO:0000256" key="6">
    <source>
        <dbReference type="ARBA" id="ARBA00022840"/>
    </source>
</evidence>
<evidence type="ECO:0000259" key="12">
    <source>
        <dbReference type="Pfam" id="PF19303"/>
    </source>
</evidence>
<dbReference type="Pfam" id="PF19303">
    <property type="entry name" value="Anticodon_3"/>
    <property type="match status" value="1"/>
</dbReference>
<dbReference type="InterPro" id="IPR014729">
    <property type="entry name" value="Rossmann-like_a/b/a_fold"/>
</dbReference>
<keyword evidence="4" id="KW-0436">Ligase</keyword>
<evidence type="ECO:0000259" key="11">
    <source>
        <dbReference type="Pfam" id="PF09334"/>
    </source>
</evidence>